<dbReference type="Gramene" id="Bo5g080220.1">
    <property type="protein sequence ID" value="Bo5g080220.1"/>
    <property type="gene ID" value="Bo5g080220"/>
</dbReference>
<organism evidence="1 2">
    <name type="scientific">Brassica oleracea var. oleracea</name>
    <dbReference type="NCBI Taxonomy" id="109376"/>
    <lineage>
        <taxon>Eukaryota</taxon>
        <taxon>Viridiplantae</taxon>
        <taxon>Streptophyta</taxon>
        <taxon>Embryophyta</taxon>
        <taxon>Tracheophyta</taxon>
        <taxon>Spermatophyta</taxon>
        <taxon>Magnoliopsida</taxon>
        <taxon>eudicotyledons</taxon>
        <taxon>Gunneridae</taxon>
        <taxon>Pentapetalae</taxon>
        <taxon>rosids</taxon>
        <taxon>malvids</taxon>
        <taxon>Brassicales</taxon>
        <taxon>Brassicaceae</taxon>
        <taxon>Brassiceae</taxon>
        <taxon>Brassica</taxon>
    </lineage>
</organism>
<protein>
    <submittedName>
        <fullName evidence="1">Uncharacterized protein</fullName>
    </submittedName>
</protein>
<dbReference type="EnsemblPlants" id="Bo5g080220.1">
    <property type="protein sequence ID" value="Bo5g080220.1"/>
    <property type="gene ID" value="Bo5g080220"/>
</dbReference>
<evidence type="ECO:0000313" key="2">
    <source>
        <dbReference type="Proteomes" id="UP000032141"/>
    </source>
</evidence>
<dbReference type="Proteomes" id="UP000032141">
    <property type="component" value="Chromosome C5"/>
</dbReference>
<dbReference type="HOGENOM" id="CLU_2815954_0_0_1"/>
<name>A0A0D3CG47_BRAOL</name>
<accession>A0A0D3CG47</accession>
<keyword evidence="2" id="KW-1185">Reference proteome</keyword>
<dbReference type="AlphaFoldDB" id="A0A0D3CG47"/>
<proteinExistence type="predicted"/>
<reference evidence="1 2" key="1">
    <citation type="journal article" date="2014" name="Genome Biol.">
        <title>Transcriptome and methylome profiling reveals relics of genome dominance in the mesopolyploid Brassica oleracea.</title>
        <authorList>
            <person name="Parkin I.A."/>
            <person name="Koh C."/>
            <person name="Tang H."/>
            <person name="Robinson S.J."/>
            <person name="Kagale S."/>
            <person name="Clarke W.E."/>
            <person name="Town C.D."/>
            <person name="Nixon J."/>
            <person name="Krishnakumar V."/>
            <person name="Bidwell S.L."/>
            <person name="Denoeud F."/>
            <person name="Belcram H."/>
            <person name="Links M.G."/>
            <person name="Just J."/>
            <person name="Clarke C."/>
            <person name="Bender T."/>
            <person name="Huebert T."/>
            <person name="Mason A.S."/>
            <person name="Pires J.C."/>
            <person name="Barker G."/>
            <person name="Moore J."/>
            <person name="Walley P.G."/>
            <person name="Manoli S."/>
            <person name="Batley J."/>
            <person name="Edwards D."/>
            <person name="Nelson M.N."/>
            <person name="Wang X."/>
            <person name="Paterson A.H."/>
            <person name="King G."/>
            <person name="Bancroft I."/>
            <person name="Chalhoub B."/>
            <person name="Sharpe A.G."/>
        </authorList>
    </citation>
    <scope>NUCLEOTIDE SEQUENCE</scope>
    <source>
        <strain evidence="1 2">cv. TO1000</strain>
    </source>
</reference>
<reference evidence="1" key="2">
    <citation type="submission" date="2015-03" db="UniProtKB">
        <authorList>
            <consortium name="EnsemblPlants"/>
        </authorList>
    </citation>
    <scope>IDENTIFICATION</scope>
</reference>
<evidence type="ECO:0000313" key="1">
    <source>
        <dbReference type="EnsemblPlants" id="Bo5g080220.1"/>
    </source>
</evidence>
<sequence>MAAIKMVFQIWKTSELEDFKTTSRKSSRRRMRKGLRCPLRKQILDRLPDVTHRYNRGRDGLLGANHK</sequence>